<reference evidence="1" key="1">
    <citation type="journal article" date="2015" name="Nature">
        <title>Complex archaea that bridge the gap between prokaryotes and eukaryotes.</title>
        <authorList>
            <person name="Spang A."/>
            <person name="Saw J.H."/>
            <person name="Jorgensen S.L."/>
            <person name="Zaremba-Niedzwiedzka K."/>
            <person name="Martijn J."/>
            <person name="Lind A.E."/>
            <person name="van Eijk R."/>
            <person name="Schleper C."/>
            <person name="Guy L."/>
            <person name="Ettema T.J."/>
        </authorList>
    </citation>
    <scope>NUCLEOTIDE SEQUENCE</scope>
</reference>
<evidence type="ECO:0000313" key="1">
    <source>
        <dbReference type="EMBL" id="KKK70527.1"/>
    </source>
</evidence>
<comment type="caution">
    <text evidence="1">The sequence shown here is derived from an EMBL/GenBank/DDBJ whole genome shotgun (WGS) entry which is preliminary data.</text>
</comment>
<sequence length="52" mass="5781">MYHVHMISKPTPTHIGGQAVLEGVMMRGKTHYVVSVRRPTGEIVSRTKPVPI</sequence>
<organism evidence="1">
    <name type="scientific">marine sediment metagenome</name>
    <dbReference type="NCBI Taxonomy" id="412755"/>
    <lineage>
        <taxon>unclassified sequences</taxon>
        <taxon>metagenomes</taxon>
        <taxon>ecological metagenomes</taxon>
    </lineage>
</organism>
<proteinExistence type="predicted"/>
<feature type="non-terminal residue" evidence="1">
    <location>
        <position position="52"/>
    </location>
</feature>
<protein>
    <submittedName>
        <fullName evidence="1">Uncharacterized protein</fullName>
    </submittedName>
</protein>
<gene>
    <name evidence="1" type="ORF">LCGC14_2923080</name>
</gene>
<name>A0A0F8XNC0_9ZZZZ</name>
<dbReference type="AlphaFoldDB" id="A0A0F8XNC0"/>
<dbReference type="EMBL" id="LAZR01058149">
    <property type="protein sequence ID" value="KKK70527.1"/>
    <property type="molecule type" value="Genomic_DNA"/>
</dbReference>
<accession>A0A0F8XNC0</accession>